<evidence type="ECO:0000256" key="3">
    <source>
        <dbReference type="ARBA" id="ARBA00022989"/>
    </source>
</evidence>
<dbReference type="RefSeq" id="WP_141189055.1">
    <property type="nucleotide sequence ID" value="NZ_JBHUMR010000008.1"/>
</dbReference>
<keyword evidence="3 5" id="KW-1133">Transmembrane helix</keyword>
<evidence type="ECO:0000256" key="2">
    <source>
        <dbReference type="ARBA" id="ARBA00022692"/>
    </source>
</evidence>
<dbReference type="EMBL" id="JBHUMR010000008">
    <property type="protein sequence ID" value="MFD2617129.1"/>
    <property type="molecule type" value="Genomic_DNA"/>
</dbReference>
<keyword evidence="1" id="KW-1003">Cell membrane</keyword>
<dbReference type="Pfam" id="PF07457">
    <property type="entry name" value="DUF1516"/>
    <property type="match status" value="1"/>
</dbReference>
<feature type="transmembrane region" description="Helical" evidence="5">
    <location>
        <begin position="37"/>
        <end position="57"/>
    </location>
</feature>
<sequence>MVYVHVASWTILLIFFFFGFVLNTLDVVQGNKIIHLIARVFYIVVFLTGLHLVTNYGMNEHEWVWPIIKMCFGLFVILSIEGILVRLKKQKKTGVYWVLFAVGLIGTFGIGYGILT</sequence>
<feature type="transmembrane region" description="Helical" evidence="5">
    <location>
        <begin position="96"/>
        <end position="115"/>
    </location>
</feature>
<keyword evidence="4 5" id="KW-0472">Membrane</keyword>
<dbReference type="InterPro" id="IPR010899">
    <property type="entry name" value="UPF0344"/>
</dbReference>
<evidence type="ECO:0000256" key="1">
    <source>
        <dbReference type="ARBA" id="ARBA00022475"/>
    </source>
</evidence>
<evidence type="ECO:0000313" key="6">
    <source>
        <dbReference type="EMBL" id="MFD2617129.1"/>
    </source>
</evidence>
<gene>
    <name evidence="6" type="ORF">ACFSTF_07365</name>
</gene>
<keyword evidence="2 5" id="KW-0812">Transmembrane</keyword>
<protein>
    <submittedName>
        <fullName evidence="6">DUF1516 family protein</fullName>
    </submittedName>
</protein>
<evidence type="ECO:0000256" key="4">
    <source>
        <dbReference type="ARBA" id="ARBA00023136"/>
    </source>
</evidence>
<proteinExistence type="predicted"/>
<feature type="transmembrane region" description="Helical" evidence="5">
    <location>
        <begin position="6"/>
        <end position="25"/>
    </location>
</feature>
<organism evidence="6 7">
    <name type="scientific">Terrilactibacillus laevilacticus</name>
    <dbReference type="NCBI Taxonomy" id="1380157"/>
    <lineage>
        <taxon>Bacteria</taxon>
        <taxon>Bacillati</taxon>
        <taxon>Bacillota</taxon>
        <taxon>Bacilli</taxon>
        <taxon>Bacillales</taxon>
        <taxon>Bacillaceae</taxon>
        <taxon>Terrilactibacillus</taxon>
    </lineage>
</organism>
<dbReference type="Proteomes" id="UP001597458">
    <property type="component" value="Unassembled WGS sequence"/>
</dbReference>
<name>A0ABW5PQH8_9BACI</name>
<reference evidence="7" key="1">
    <citation type="journal article" date="2019" name="Int. J. Syst. Evol. Microbiol.">
        <title>The Global Catalogue of Microorganisms (GCM) 10K type strain sequencing project: providing services to taxonomists for standard genome sequencing and annotation.</title>
        <authorList>
            <consortium name="The Broad Institute Genomics Platform"/>
            <consortium name="The Broad Institute Genome Sequencing Center for Infectious Disease"/>
            <person name="Wu L."/>
            <person name="Ma J."/>
        </authorList>
    </citation>
    <scope>NUCLEOTIDE SEQUENCE [LARGE SCALE GENOMIC DNA]</scope>
    <source>
        <strain evidence="7">TISTR 2241</strain>
    </source>
</reference>
<feature type="transmembrane region" description="Helical" evidence="5">
    <location>
        <begin position="63"/>
        <end position="84"/>
    </location>
</feature>
<evidence type="ECO:0000256" key="5">
    <source>
        <dbReference type="SAM" id="Phobius"/>
    </source>
</evidence>
<keyword evidence="7" id="KW-1185">Reference proteome</keyword>
<accession>A0ABW5PQH8</accession>
<comment type="caution">
    <text evidence="6">The sequence shown here is derived from an EMBL/GenBank/DDBJ whole genome shotgun (WGS) entry which is preliminary data.</text>
</comment>
<evidence type="ECO:0000313" key="7">
    <source>
        <dbReference type="Proteomes" id="UP001597458"/>
    </source>
</evidence>